<dbReference type="GO" id="GO:0000175">
    <property type="term" value="F:3'-5'-RNA exonuclease activity"/>
    <property type="evidence" value="ECO:0007669"/>
    <property type="project" value="TreeGrafter"/>
</dbReference>
<keyword evidence="3" id="KW-0540">Nuclease</keyword>
<gene>
    <name evidence="3" type="ORF">N2K84_00740</name>
</gene>
<dbReference type="SUPFAM" id="SSF56219">
    <property type="entry name" value="DNase I-like"/>
    <property type="match status" value="1"/>
</dbReference>
<keyword evidence="1" id="KW-0732">Signal</keyword>
<evidence type="ECO:0000256" key="1">
    <source>
        <dbReference type="SAM" id="SignalP"/>
    </source>
</evidence>
<dbReference type="EMBL" id="JAPAAF010000001">
    <property type="protein sequence ID" value="MCW0481236.1"/>
    <property type="molecule type" value="Genomic_DNA"/>
</dbReference>
<dbReference type="AlphaFoldDB" id="A0AA41Y0J8"/>
<sequence>MKFKFFLIMFALTVSSSYALDIKVISYNIRYNNPDDGVNAWPNRKDEVVELLRFHEADVFGLQEALLGQINDIAAWMPGFDWVGVGRDDGVNRGEFSPIFYNSKRYQLKEHGWFWLSETPTVPSKSWDAALPRICTYVLLEDYETRKNFWVFNTHFDHVGEKARKEAAKLILKKIQDLNNDKLPVILTGDFNATPDDDPIKVIERRLNDSKKEAQTPPYGPDGTFNGFDFNSPLENRIDYIFVNRKVIVKKYAVLSDSNNQRYPSDHLPVFTELSF</sequence>
<name>A0AA41Y0J8_9BACT</name>
<dbReference type="PANTHER" id="PTHR12121:SF36">
    <property type="entry name" value="ENDONUCLEASE_EXONUCLEASE_PHOSPHATASE DOMAIN-CONTAINING PROTEIN"/>
    <property type="match status" value="1"/>
</dbReference>
<comment type="caution">
    <text evidence="3">The sequence shown here is derived from an EMBL/GenBank/DDBJ whole genome shotgun (WGS) entry which is preliminary data.</text>
</comment>
<proteinExistence type="predicted"/>
<evidence type="ECO:0000259" key="2">
    <source>
        <dbReference type="Pfam" id="PF03372"/>
    </source>
</evidence>
<keyword evidence="4" id="KW-1185">Reference proteome</keyword>
<organism evidence="3 4">
    <name type="scientific">Gaoshiqia sediminis</name>
    <dbReference type="NCBI Taxonomy" id="2986998"/>
    <lineage>
        <taxon>Bacteria</taxon>
        <taxon>Pseudomonadati</taxon>
        <taxon>Bacteroidota</taxon>
        <taxon>Bacteroidia</taxon>
        <taxon>Marinilabiliales</taxon>
        <taxon>Prolixibacteraceae</taxon>
        <taxon>Gaoshiqia</taxon>
    </lineage>
</organism>
<dbReference type="Proteomes" id="UP001163821">
    <property type="component" value="Unassembled WGS sequence"/>
</dbReference>
<feature type="chain" id="PRO_5041291707" evidence="1">
    <location>
        <begin position="20"/>
        <end position="276"/>
    </location>
</feature>
<dbReference type="CDD" id="cd09083">
    <property type="entry name" value="EEP-1"/>
    <property type="match status" value="1"/>
</dbReference>
<dbReference type="PANTHER" id="PTHR12121">
    <property type="entry name" value="CARBON CATABOLITE REPRESSOR PROTEIN 4"/>
    <property type="match status" value="1"/>
</dbReference>
<dbReference type="Gene3D" id="3.60.10.10">
    <property type="entry name" value="Endonuclease/exonuclease/phosphatase"/>
    <property type="match status" value="1"/>
</dbReference>
<dbReference type="Pfam" id="PF03372">
    <property type="entry name" value="Exo_endo_phos"/>
    <property type="match status" value="1"/>
</dbReference>
<dbReference type="InterPro" id="IPR005135">
    <property type="entry name" value="Endo/exonuclease/phosphatase"/>
</dbReference>
<reference evidence="3" key="1">
    <citation type="submission" date="2022-10" db="EMBL/GenBank/DDBJ databases">
        <title>Gaoshiqiia sediminis gen. nov., sp. nov., isolated from coastal sediment.</title>
        <authorList>
            <person name="Yu W.X."/>
            <person name="Mu D.S."/>
            <person name="Du J.Z."/>
            <person name="Liang Y.Q."/>
        </authorList>
    </citation>
    <scope>NUCLEOTIDE SEQUENCE</scope>
    <source>
        <strain evidence="3">A06</strain>
    </source>
</reference>
<keyword evidence="3" id="KW-0378">Hydrolase</keyword>
<feature type="domain" description="Endonuclease/exonuclease/phosphatase" evidence="2">
    <location>
        <begin position="25"/>
        <end position="267"/>
    </location>
</feature>
<dbReference type="InterPro" id="IPR036691">
    <property type="entry name" value="Endo/exonu/phosph_ase_sf"/>
</dbReference>
<dbReference type="RefSeq" id="WP_282589840.1">
    <property type="nucleotide sequence ID" value="NZ_JAPAAF010000001.1"/>
</dbReference>
<dbReference type="InterPro" id="IPR050410">
    <property type="entry name" value="CCR4/nocturin_mRNA_transcr"/>
</dbReference>
<dbReference type="GO" id="GO:0004519">
    <property type="term" value="F:endonuclease activity"/>
    <property type="evidence" value="ECO:0007669"/>
    <property type="project" value="UniProtKB-KW"/>
</dbReference>
<feature type="signal peptide" evidence="1">
    <location>
        <begin position="1"/>
        <end position="19"/>
    </location>
</feature>
<protein>
    <submittedName>
        <fullName evidence="3">Endonuclease/exonuclease/phosphatase family protein</fullName>
    </submittedName>
</protein>
<evidence type="ECO:0000313" key="3">
    <source>
        <dbReference type="EMBL" id="MCW0481236.1"/>
    </source>
</evidence>
<evidence type="ECO:0000313" key="4">
    <source>
        <dbReference type="Proteomes" id="UP001163821"/>
    </source>
</evidence>
<keyword evidence="3" id="KW-0255">Endonuclease</keyword>
<accession>A0AA41Y0J8</accession>